<dbReference type="STRING" id="1577474.GA0111570_10334"/>
<evidence type="ECO:0000313" key="2">
    <source>
        <dbReference type="EMBL" id="SDB80717.1"/>
    </source>
</evidence>
<dbReference type="InterPro" id="IPR002938">
    <property type="entry name" value="FAD-bd"/>
</dbReference>
<dbReference type="RefSeq" id="WP_092607271.1">
    <property type="nucleotide sequence ID" value="NZ_FMYF01000003.1"/>
</dbReference>
<dbReference type="NCBIfam" id="TIGR02032">
    <property type="entry name" value="GG-red-SF"/>
    <property type="match status" value="1"/>
</dbReference>
<dbReference type="Pfam" id="PF01494">
    <property type="entry name" value="FAD_binding_3"/>
    <property type="match status" value="1"/>
</dbReference>
<reference evidence="2 3" key="1">
    <citation type="submission" date="2016-06" db="EMBL/GenBank/DDBJ databases">
        <authorList>
            <person name="Olsen C.W."/>
            <person name="Carey S."/>
            <person name="Hinshaw L."/>
            <person name="Karasin A.I."/>
        </authorList>
    </citation>
    <scope>NUCLEOTIDE SEQUENCE [LARGE SCALE GENOMIC DNA]</scope>
    <source>
        <strain evidence="2 3">LZ-22</strain>
    </source>
</reference>
<organism evidence="2 3">
    <name type="scientific">Raineyella antarctica</name>
    <dbReference type="NCBI Taxonomy" id="1577474"/>
    <lineage>
        <taxon>Bacteria</taxon>
        <taxon>Bacillati</taxon>
        <taxon>Actinomycetota</taxon>
        <taxon>Actinomycetes</taxon>
        <taxon>Propionibacteriales</taxon>
        <taxon>Propionibacteriaceae</taxon>
        <taxon>Raineyella</taxon>
    </lineage>
</organism>
<dbReference type="AlphaFoldDB" id="A0A1G6GFF0"/>
<name>A0A1G6GFF0_9ACTN</name>
<dbReference type="Proteomes" id="UP000199086">
    <property type="component" value="Unassembled WGS sequence"/>
</dbReference>
<dbReference type="Gene3D" id="3.50.50.60">
    <property type="entry name" value="FAD/NAD(P)-binding domain"/>
    <property type="match status" value="1"/>
</dbReference>
<dbReference type="GO" id="GO:0071949">
    <property type="term" value="F:FAD binding"/>
    <property type="evidence" value="ECO:0007669"/>
    <property type="project" value="InterPro"/>
</dbReference>
<dbReference type="EMBL" id="FMYF01000003">
    <property type="protein sequence ID" value="SDB80717.1"/>
    <property type="molecule type" value="Genomic_DNA"/>
</dbReference>
<keyword evidence="3" id="KW-1185">Reference proteome</keyword>
<dbReference type="InterPro" id="IPR011777">
    <property type="entry name" value="Geranylgeranyl_Rdtase_fam"/>
</dbReference>
<proteinExistence type="predicted"/>
<sequence length="433" mass="46491">MSRATDAATSTTGGGSVSVDAVVVGAGPGGSATAAHLAALGLDVALLEKHTFPRDKICGDGLTPRAVKELVRLGIDTSEEAGWVHNKGLRVYGGNGRPFTMDWPDLADFPAYGMTRRRTELDELLARHAEAQGAHLYEGAHVTDPVLDASSGRITGVRTKDGRTFHAPVVVAADGNSSRLSLGMGIRRDEKRPMGVAVRSYVTSPRHDGEYMESWLELWDGAPGASQLLPGYGWAFPMGDGSVNVGLGMLNTSPAFAKTDYRQMMRTWLENTPEEWGFRPENLQVPIKGMALPMAFNRKPHYKDGLLLVGDAGGMVNPFNGEGIDSALQAGRVAAGVIADAKARGFGTGSAERALRGYPVLMQDELGKYYRLGAVFAQLIGHPTVMRIAVRYGLPRRTLMKLVHKLLAGLTDQRDGDAFDRVINTLVRIAPSV</sequence>
<dbReference type="PANTHER" id="PTHR42685:SF22">
    <property type="entry name" value="CONDITIONED MEDIUM FACTOR RECEPTOR 1"/>
    <property type="match status" value="1"/>
</dbReference>
<dbReference type="InterPro" id="IPR050407">
    <property type="entry name" value="Geranylgeranyl_reductase"/>
</dbReference>
<feature type="domain" description="FAD-binding" evidence="1">
    <location>
        <begin position="19"/>
        <end position="331"/>
    </location>
</feature>
<gene>
    <name evidence="2" type="ORF">GA0111570_10334</name>
</gene>
<dbReference type="GO" id="GO:0016628">
    <property type="term" value="F:oxidoreductase activity, acting on the CH-CH group of donors, NAD or NADP as acceptor"/>
    <property type="evidence" value="ECO:0007669"/>
    <property type="project" value="InterPro"/>
</dbReference>
<dbReference type="PRINTS" id="PR00420">
    <property type="entry name" value="RNGMNOXGNASE"/>
</dbReference>
<dbReference type="InterPro" id="IPR036188">
    <property type="entry name" value="FAD/NAD-bd_sf"/>
</dbReference>
<dbReference type="OrthoDB" id="9795712at2"/>
<evidence type="ECO:0000259" key="1">
    <source>
        <dbReference type="Pfam" id="PF01494"/>
    </source>
</evidence>
<accession>A0A1G6GFF0</accession>
<protein>
    <submittedName>
        <fullName evidence="2">Geranylgeranyl reductase family</fullName>
    </submittedName>
</protein>
<dbReference type="PANTHER" id="PTHR42685">
    <property type="entry name" value="GERANYLGERANYL DIPHOSPHATE REDUCTASE"/>
    <property type="match status" value="1"/>
</dbReference>
<evidence type="ECO:0000313" key="3">
    <source>
        <dbReference type="Proteomes" id="UP000199086"/>
    </source>
</evidence>
<dbReference type="SUPFAM" id="SSF51905">
    <property type="entry name" value="FAD/NAD(P)-binding domain"/>
    <property type="match status" value="1"/>
</dbReference>